<accession>A0A1E5R1X9</accession>
<dbReference type="Proteomes" id="UP000095728">
    <property type="component" value="Unassembled WGS sequence"/>
</dbReference>
<evidence type="ECO:0000313" key="3">
    <source>
        <dbReference type="EMBL" id="OEJ80892.1"/>
    </source>
</evidence>
<dbReference type="GO" id="GO:0160020">
    <property type="term" value="P:positive regulation of ferroptosis"/>
    <property type="evidence" value="ECO:0007669"/>
    <property type="project" value="UniProtKB-ARBA"/>
</dbReference>
<dbReference type="GO" id="GO:0003955">
    <property type="term" value="F:NAD(P)H dehydrogenase (quinone) activity"/>
    <property type="evidence" value="ECO:0007669"/>
    <property type="project" value="InterPro"/>
</dbReference>
<reference evidence="4" key="1">
    <citation type="journal article" date="2016" name="Genome Announc.">
        <title>Genome sequences of three species of Hanseniaspora isolated from spontaneous wine fermentations.</title>
        <authorList>
            <person name="Sternes P.R."/>
            <person name="Lee D."/>
            <person name="Kutyna D.R."/>
            <person name="Borneman A.R."/>
        </authorList>
    </citation>
    <scope>NUCLEOTIDE SEQUENCE [LARGE SCALE GENOMIC DNA]</scope>
    <source>
        <strain evidence="4">AWRI3579</strain>
    </source>
</reference>
<dbReference type="FunFam" id="3.40.50.360:FF:000001">
    <property type="entry name" value="NAD(P)H dehydrogenase (Quinone) FQR1-like"/>
    <property type="match status" value="1"/>
</dbReference>
<proteinExistence type="inferred from homology"/>
<dbReference type="EMBL" id="LPNM01000011">
    <property type="protein sequence ID" value="OEJ80892.1"/>
    <property type="molecule type" value="Genomic_DNA"/>
</dbReference>
<evidence type="ECO:0000313" key="4">
    <source>
        <dbReference type="Proteomes" id="UP000095728"/>
    </source>
</evidence>
<dbReference type="GO" id="GO:0010181">
    <property type="term" value="F:FMN binding"/>
    <property type="evidence" value="ECO:0007669"/>
    <property type="project" value="InterPro"/>
</dbReference>
<sequence length="201" mass="21359">MTKVAIIIYSMYGHIAKLAESEKAGIEKAGGKADIYQVPETLSDEILAKMHAPPKPAYPIATIETLATYDSFLFGIPTRYGNMPAQMKNYFDATGGLWAQGALNGKFFGVFVSTGTGGGNESTVMNSLSVFVHHGMIFVPLGYAKVFAQMTSFDHGVKGGSAWGAGTIAGADGSRSPLDIELEMASIQGSSFYEVVSKYFG</sequence>
<evidence type="ECO:0000256" key="1">
    <source>
        <dbReference type="ARBA" id="ARBA00006961"/>
    </source>
</evidence>
<dbReference type="InParanoid" id="A0A1E5R1X9"/>
<dbReference type="NCBIfam" id="TIGR01755">
    <property type="entry name" value="flav_wrbA"/>
    <property type="match status" value="1"/>
</dbReference>
<dbReference type="PROSITE" id="PS50902">
    <property type="entry name" value="FLAVODOXIN_LIKE"/>
    <property type="match status" value="1"/>
</dbReference>
<dbReference type="FunCoup" id="A0A1E5R1X9">
    <property type="interactions" value="420"/>
</dbReference>
<organism evidence="3 4">
    <name type="scientific">Hanseniaspora osmophila</name>
    <dbReference type="NCBI Taxonomy" id="56408"/>
    <lineage>
        <taxon>Eukaryota</taxon>
        <taxon>Fungi</taxon>
        <taxon>Dikarya</taxon>
        <taxon>Ascomycota</taxon>
        <taxon>Saccharomycotina</taxon>
        <taxon>Saccharomycetes</taxon>
        <taxon>Saccharomycodales</taxon>
        <taxon>Saccharomycodaceae</taxon>
        <taxon>Hanseniaspora</taxon>
    </lineage>
</organism>
<feature type="domain" description="Flavodoxin-like" evidence="2">
    <location>
        <begin position="4"/>
        <end position="192"/>
    </location>
</feature>
<name>A0A1E5R1X9_9ASCO</name>
<dbReference type="InterPro" id="IPR008254">
    <property type="entry name" value="Flavodoxin/NO_synth"/>
</dbReference>
<comment type="caution">
    <text evidence="3">The sequence shown here is derived from an EMBL/GenBank/DDBJ whole genome shotgun (WGS) entry which is preliminary data.</text>
</comment>
<dbReference type="PANTHER" id="PTHR30546:SF23">
    <property type="entry name" value="FLAVOPROTEIN-LIKE PROTEIN YCP4-RELATED"/>
    <property type="match status" value="1"/>
</dbReference>
<dbReference type="NCBIfam" id="NF002999">
    <property type="entry name" value="PRK03767.1"/>
    <property type="match status" value="1"/>
</dbReference>
<dbReference type="InterPro" id="IPR005025">
    <property type="entry name" value="FMN_Rdtase-like_dom"/>
</dbReference>
<dbReference type="GO" id="GO:0016020">
    <property type="term" value="C:membrane"/>
    <property type="evidence" value="ECO:0007669"/>
    <property type="project" value="TreeGrafter"/>
</dbReference>
<dbReference type="STRING" id="56408.A0A1E5R1X9"/>
<dbReference type="Pfam" id="PF03358">
    <property type="entry name" value="FMN_red"/>
    <property type="match status" value="1"/>
</dbReference>
<dbReference type="SUPFAM" id="SSF52218">
    <property type="entry name" value="Flavoproteins"/>
    <property type="match status" value="1"/>
</dbReference>
<keyword evidence="4" id="KW-1185">Reference proteome</keyword>
<dbReference type="InterPro" id="IPR010089">
    <property type="entry name" value="Flavoprotein_WrbA-like"/>
</dbReference>
<dbReference type="GO" id="GO:0032126">
    <property type="term" value="C:eisosome"/>
    <property type="evidence" value="ECO:0007669"/>
    <property type="project" value="UniProtKB-ARBA"/>
</dbReference>
<dbReference type="OrthoDB" id="504689at2759"/>
<dbReference type="InterPro" id="IPR029039">
    <property type="entry name" value="Flavoprotein-like_sf"/>
</dbReference>
<dbReference type="AlphaFoldDB" id="A0A1E5R1X9"/>
<gene>
    <name evidence="3" type="ORF">AWRI3579_g4227</name>
</gene>
<protein>
    <submittedName>
        <fullName evidence="3">Protoplast secreted protein 2</fullName>
    </submittedName>
</protein>
<dbReference type="Gene3D" id="3.40.50.360">
    <property type="match status" value="1"/>
</dbReference>
<evidence type="ECO:0000259" key="2">
    <source>
        <dbReference type="PROSITE" id="PS50902"/>
    </source>
</evidence>
<comment type="similarity">
    <text evidence="1">Belongs to the WrbA family.</text>
</comment>
<dbReference type="PANTHER" id="PTHR30546">
    <property type="entry name" value="FLAVODOXIN-RELATED PROTEIN WRBA-RELATED"/>
    <property type="match status" value="1"/>
</dbReference>